<protein>
    <submittedName>
        <fullName evidence="2">Uncharacterized protein</fullName>
    </submittedName>
</protein>
<feature type="region of interest" description="Disordered" evidence="1">
    <location>
        <begin position="99"/>
        <end position="118"/>
    </location>
</feature>
<sequence>MKNPSRLARRSLFRIEVKQVVAGQVTQLETMRPLTFPDGLRAFKDGFLMVEGSGALSRVTVSGSSARIEPIRQFAGPTGVTAAGDRIWVSEGQLGLMSKQAEAGTDGPSFHLRSVDGQ</sequence>
<proteinExistence type="predicted"/>
<accession>A0AAX3WDL8</accession>
<name>A0AAX3WDL8_METEX</name>
<evidence type="ECO:0000256" key="1">
    <source>
        <dbReference type="SAM" id="MobiDB-lite"/>
    </source>
</evidence>
<dbReference type="Proteomes" id="UP001223720">
    <property type="component" value="Chromosome"/>
</dbReference>
<evidence type="ECO:0000313" key="2">
    <source>
        <dbReference type="EMBL" id="WHQ68886.1"/>
    </source>
</evidence>
<evidence type="ECO:0000313" key="3">
    <source>
        <dbReference type="Proteomes" id="UP001223720"/>
    </source>
</evidence>
<gene>
    <name evidence="2" type="ORF">KEC54_21450</name>
</gene>
<dbReference type="AlphaFoldDB" id="A0AAX3WDL8"/>
<organism evidence="2 3">
    <name type="scientific">Methylorubrum extorquens</name>
    <name type="common">Methylobacterium dichloromethanicum</name>
    <name type="synonym">Methylobacterium extorquens</name>
    <dbReference type="NCBI Taxonomy" id="408"/>
    <lineage>
        <taxon>Bacteria</taxon>
        <taxon>Pseudomonadati</taxon>
        <taxon>Pseudomonadota</taxon>
        <taxon>Alphaproteobacteria</taxon>
        <taxon>Hyphomicrobiales</taxon>
        <taxon>Methylobacteriaceae</taxon>
        <taxon>Methylorubrum</taxon>
    </lineage>
</organism>
<reference evidence="2" key="1">
    <citation type="journal article" date="2022" name="Biotechnol. Bioprocess Eng.">
        <title>Pan-genome Analysis Reveals Comparative Genomic Features of Central Metabolic Pathways in Methylorubrum extorquens.</title>
        <authorList>
            <person name="Lee G.M."/>
            <person name="Scott-Nevros Z.K."/>
            <person name="Lee S.-M."/>
            <person name="Kim D."/>
        </authorList>
    </citation>
    <scope>NUCLEOTIDE SEQUENCE</scope>
    <source>
        <strain evidence="2">ATCC 55366</strain>
    </source>
</reference>
<dbReference type="EMBL" id="CP073633">
    <property type="protein sequence ID" value="WHQ68886.1"/>
    <property type="molecule type" value="Genomic_DNA"/>
</dbReference>
<dbReference type="RefSeq" id="WP_056112875.1">
    <property type="nucleotide sequence ID" value="NZ_CP073633.1"/>
</dbReference>